<comment type="caution">
    <text evidence="2">The sequence shown here is derived from an EMBL/GenBank/DDBJ whole genome shotgun (WGS) entry which is preliminary data.</text>
</comment>
<keyword evidence="3" id="KW-1185">Reference proteome</keyword>
<accession>A0A2U2AMM0</accession>
<proteinExistence type="predicted"/>
<dbReference type="Pfam" id="PF00857">
    <property type="entry name" value="Isochorismatase"/>
    <property type="match status" value="1"/>
</dbReference>
<dbReference type="RefSeq" id="WP_094567146.1">
    <property type="nucleotide sequence ID" value="NZ_BMXZ01000001.1"/>
</dbReference>
<feature type="domain" description="Isochorismatase-like" evidence="1">
    <location>
        <begin position="7"/>
        <end position="158"/>
    </location>
</feature>
<protein>
    <recommendedName>
        <fullName evidence="1">Isochorismatase-like domain-containing protein</fullName>
    </recommendedName>
</protein>
<name>A0A2U2AMM0_9GAMM</name>
<dbReference type="InterPro" id="IPR000868">
    <property type="entry name" value="Isochorismatase-like_dom"/>
</dbReference>
<dbReference type="InterPro" id="IPR036380">
    <property type="entry name" value="Isochorismatase-like_sf"/>
</dbReference>
<dbReference type="PANTHER" id="PTHR14119:SF3">
    <property type="entry name" value="ISOCHORISMATASE DOMAIN-CONTAINING PROTEIN 2"/>
    <property type="match status" value="1"/>
</dbReference>
<dbReference type="Proteomes" id="UP000244948">
    <property type="component" value="Unassembled WGS sequence"/>
</dbReference>
<dbReference type="EMBL" id="QEWR01000002">
    <property type="protein sequence ID" value="PWD84464.1"/>
    <property type="molecule type" value="Genomic_DNA"/>
</dbReference>
<sequence length="181" mass="20369">MLMRDQTILVLVDVQEKLLPVMYQEEKLLKNLEILVEGAITLDIPIIWLEQYPKGLGPTVPTLKNLLVDAALSPLEKMTFSGVPHPQFQAMLDQYPEAHFVVAGIETHVCVYQTVRDLLMLDREVEVVSDAVSSRVEPNIELGLNKMIQLGANLTSVEMVLFELLESAEDAQFKAISRLIR</sequence>
<dbReference type="SUPFAM" id="SSF52499">
    <property type="entry name" value="Isochorismatase-like hydrolases"/>
    <property type="match status" value="1"/>
</dbReference>
<organism evidence="2 3">
    <name type="scientific">Ignatzschineria indica</name>
    <dbReference type="NCBI Taxonomy" id="472583"/>
    <lineage>
        <taxon>Bacteria</taxon>
        <taxon>Pseudomonadati</taxon>
        <taxon>Pseudomonadota</taxon>
        <taxon>Gammaproteobacteria</taxon>
        <taxon>Cardiobacteriales</taxon>
        <taxon>Ignatzschineriaceae</taxon>
        <taxon>Ignatzschineria</taxon>
    </lineage>
</organism>
<reference evidence="2 3" key="1">
    <citation type="journal article" date="2018" name="Genome Announc.">
        <title>Ignatzschineria cameli sp. nov., isolated from necrotic foot tissue of dromedaries (Camelus dromedarius) and associated maggots (Wohlfahrtia species) in Dubai.</title>
        <authorList>
            <person name="Tsang C.C."/>
            <person name="Tang J.Y."/>
            <person name="Fong J.Y."/>
            <person name="Kinne J."/>
            <person name="Lee H.H."/>
            <person name="Joseph M."/>
            <person name="Jose S."/>
            <person name="Schuster R.K."/>
            <person name="Tang Y."/>
            <person name="Sivakumar S."/>
            <person name="Chen J.H."/>
            <person name="Teng J.L."/>
            <person name="Lau S.K."/>
            <person name="Wernery U."/>
            <person name="Woo P.C."/>
        </authorList>
    </citation>
    <scope>NUCLEOTIDE SEQUENCE [LARGE SCALE GENOMIC DNA]</scope>
    <source>
        <strain evidence="2 3">KCTC 22643</strain>
    </source>
</reference>
<dbReference type="AlphaFoldDB" id="A0A2U2AMM0"/>
<dbReference type="Gene3D" id="3.40.50.850">
    <property type="entry name" value="Isochorismatase-like"/>
    <property type="match status" value="1"/>
</dbReference>
<evidence type="ECO:0000259" key="1">
    <source>
        <dbReference type="Pfam" id="PF00857"/>
    </source>
</evidence>
<evidence type="ECO:0000313" key="3">
    <source>
        <dbReference type="Proteomes" id="UP000244948"/>
    </source>
</evidence>
<dbReference type="PANTHER" id="PTHR14119">
    <property type="entry name" value="HYDROLASE"/>
    <property type="match status" value="1"/>
</dbReference>
<gene>
    <name evidence="2" type="ORF">DC082_02670</name>
</gene>
<evidence type="ECO:0000313" key="2">
    <source>
        <dbReference type="EMBL" id="PWD84464.1"/>
    </source>
</evidence>
<dbReference type="InterPro" id="IPR050993">
    <property type="entry name" value="Isochorismatase_domain"/>
</dbReference>